<dbReference type="OrthoDB" id="5395048at2"/>
<evidence type="ECO:0000313" key="9">
    <source>
        <dbReference type="Proteomes" id="UP000187338"/>
    </source>
</evidence>
<comment type="subcellular location">
    <subcellularLocation>
        <location evidence="1">Cell membrane</location>
        <topology evidence="1">Multi-pass membrane protein</topology>
    </subcellularLocation>
</comment>
<dbReference type="Pfam" id="PF01891">
    <property type="entry name" value="CbiM"/>
    <property type="match status" value="1"/>
</dbReference>
<keyword evidence="9" id="KW-1185">Reference proteome</keyword>
<dbReference type="InterPro" id="IPR002751">
    <property type="entry name" value="CbiM/NikMN"/>
</dbReference>
<feature type="transmembrane region" description="Helical" evidence="7">
    <location>
        <begin position="103"/>
        <end position="125"/>
    </location>
</feature>
<dbReference type="RefSeq" id="WP_075865058.1">
    <property type="nucleotide sequence ID" value="NZ_BDJL01000019.1"/>
</dbReference>
<evidence type="ECO:0000256" key="2">
    <source>
        <dbReference type="ARBA" id="ARBA00022448"/>
    </source>
</evidence>
<gene>
    <name evidence="8" type="ORF">ciss_08080</name>
</gene>
<accession>A0A1L8D102</accession>
<evidence type="ECO:0000256" key="1">
    <source>
        <dbReference type="ARBA" id="ARBA00004651"/>
    </source>
</evidence>
<proteinExistence type="predicted"/>
<reference evidence="9" key="1">
    <citation type="submission" date="2016-12" db="EMBL/GenBank/DDBJ databases">
        <title>Draft Genome Sequences od Carboxydothermus pertinax and islandicus, Hydrogenogenic Carboxydotrophic Bacteria.</title>
        <authorList>
            <person name="Fukuyama Y."/>
            <person name="Ohmae K."/>
            <person name="Yoneda Y."/>
            <person name="Yoshida T."/>
            <person name="Sako Y."/>
        </authorList>
    </citation>
    <scope>NUCLEOTIDE SEQUENCE [LARGE SCALE GENOMIC DNA]</scope>
    <source>
        <strain evidence="9">SET</strain>
    </source>
</reference>
<sequence length="218" mass="22662">MHIADGILSPEVLITTAGVSVGMIGLSLKKSKGQLGERQIPMLGVVSAFIFAAQMLNFPIIGGTSGHLLGGMLAAALLGPWNAVLTLTTVLFVQAVFFSDGGITALGANVFNMAVIGVFTGYLFYQLLQRIIPGKTGRTLGLIGGSWLSVVAGALAASVEISLSGLLPFKVAAGALLFWHSFIGLGEALITLIAVTYLEKIFGVGFFHGVKEVAINEK</sequence>
<dbReference type="AlphaFoldDB" id="A0A1L8D102"/>
<dbReference type="GO" id="GO:0000041">
    <property type="term" value="P:transition metal ion transport"/>
    <property type="evidence" value="ECO:0007669"/>
    <property type="project" value="InterPro"/>
</dbReference>
<evidence type="ECO:0000256" key="6">
    <source>
        <dbReference type="ARBA" id="ARBA00023136"/>
    </source>
</evidence>
<feature type="transmembrane region" description="Helical" evidence="7">
    <location>
        <begin position="73"/>
        <end position="97"/>
    </location>
</feature>
<evidence type="ECO:0000313" key="8">
    <source>
        <dbReference type="EMBL" id="GAV24875.1"/>
    </source>
</evidence>
<dbReference type="EMBL" id="BDJL01000019">
    <property type="protein sequence ID" value="GAV24875.1"/>
    <property type="molecule type" value="Genomic_DNA"/>
</dbReference>
<feature type="transmembrane region" description="Helical" evidence="7">
    <location>
        <begin position="137"/>
        <end position="157"/>
    </location>
</feature>
<dbReference type="GO" id="GO:0005886">
    <property type="term" value="C:plasma membrane"/>
    <property type="evidence" value="ECO:0007669"/>
    <property type="project" value="UniProtKB-SubCell"/>
</dbReference>
<comment type="caution">
    <text evidence="8">The sequence shown here is derived from an EMBL/GenBank/DDBJ whole genome shotgun (WGS) entry which is preliminary data.</text>
</comment>
<dbReference type="Gene3D" id="1.10.1760.20">
    <property type="match status" value="1"/>
</dbReference>
<dbReference type="PANTHER" id="PTHR34229:SF1">
    <property type="entry name" value="METAL TRANSPORT PROTEIN HI_1621-RELATED"/>
    <property type="match status" value="1"/>
</dbReference>
<keyword evidence="6 7" id="KW-0472">Membrane</keyword>
<keyword evidence="5 7" id="KW-1133">Transmembrane helix</keyword>
<feature type="transmembrane region" description="Helical" evidence="7">
    <location>
        <begin position="12"/>
        <end position="28"/>
    </location>
</feature>
<evidence type="ECO:0000256" key="3">
    <source>
        <dbReference type="ARBA" id="ARBA00022475"/>
    </source>
</evidence>
<name>A0A1L8D102_9THEO</name>
<evidence type="ECO:0000256" key="5">
    <source>
        <dbReference type="ARBA" id="ARBA00022989"/>
    </source>
</evidence>
<protein>
    <submittedName>
        <fullName evidence="8">Cobalamin biosynthesis protein CbiM</fullName>
    </submittedName>
</protein>
<evidence type="ECO:0000256" key="4">
    <source>
        <dbReference type="ARBA" id="ARBA00022692"/>
    </source>
</evidence>
<evidence type="ECO:0000256" key="7">
    <source>
        <dbReference type="SAM" id="Phobius"/>
    </source>
</evidence>
<dbReference type="PANTHER" id="PTHR34229">
    <property type="entry name" value="METAL TRANSPORT PROTEIN HI_1621-RELATED"/>
    <property type="match status" value="1"/>
</dbReference>
<dbReference type="STRING" id="661089.ciss_08080"/>
<keyword evidence="2" id="KW-0813">Transport</keyword>
<organism evidence="8 9">
    <name type="scientific">Carboxydothermus islandicus</name>
    <dbReference type="NCBI Taxonomy" id="661089"/>
    <lineage>
        <taxon>Bacteria</taxon>
        <taxon>Bacillati</taxon>
        <taxon>Bacillota</taxon>
        <taxon>Clostridia</taxon>
        <taxon>Thermoanaerobacterales</taxon>
        <taxon>Thermoanaerobacteraceae</taxon>
        <taxon>Carboxydothermus</taxon>
    </lineage>
</organism>
<keyword evidence="4 7" id="KW-0812">Transmembrane</keyword>
<feature type="transmembrane region" description="Helical" evidence="7">
    <location>
        <begin position="40"/>
        <end position="61"/>
    </location>
</feature>
<dbReference type="Proteomes" id="UP000187338">
    <property type="component" value="Unassembled WGS sequence"/>
</dbReference>
<keyword evidence="3" id="KW-1003">Cell membrane</keyword>
<feature type="transmembrane region" description="Helical" evidence="7">
    <location>
        <begin position="177"/>
        <end position="198"/>
    </location>
</feature>